<gene>
    <name evidence="8" type="ORF">C7402_122114</name>
</gene>
<protein>
    <submittedName>
        <fullName evidence="8">Choline dehydrogenase</fullName>
    </submittedName>
</protein>
<keyword evidence="3 5" id="KW-0285">Flavoprotein</keyword>
<dbReference type="InterPro" id="IPR012132">
    <property type="entry name" value="GMC_OxRdtase"/>
</dbReference>
<evidence type="ECO:0000259" key="6">
    <source>
        <dbReference type="PROSITE" id="PS00623"/>
    </source>
</evidence>
<keyword evidence="9" id="KW-1185">Reference proteome</keyword>
<dbReference type="PROSITE" id="PS00624">
    <property type="entry name" value="GMC_OXRED_2"/>
    <property type="match status" value="1"/>
</dbReference>
<evidence type="ECO:0000256" key="5">
    <source>
        <dbReference type="RuleBase" id="RU003968"/>
    </source>
</evidence>
<evidence type="ECO:0000259" key="7">
    <source>
        <dbReference type="PROSITE" id="PS00624"/>
    </source>
</evidence>
<comment type="cofactor">
    <cofactor evidence="1">
        <name>FAD</name>
        <dbReference type="ChEBI" id="CHEBI:57692"/>
    </cofactor>
</comment>
<dbReference type="InterPro" id="IPR006311">
    <property type="entry name" value="TAT_signal"/>
</dbReference>
<keyword evidence="4 5" id="KW-0274">FAD</keyword>
<dbReference type="SUPFAM" id="SSF54373">
    <property type="entry name" value="FAD-linked reductases, C-terminal domain"/>
    <property type="match status" value="1"/>
</dbReference>
<feature type="domain" description="Glucose-methanol-choline oxidoreductase N-terminal" evidence="7">
    <location>
        <begin position="323"/>
        <end position="337"/>
    </location>
</feature>
<reference evidence="8 9" key="1">
    <citation type="submission" date="2018-05" db="EMBL/GenBank/DDBJ databases">
        <title>Genomic Encyclopedia of Type Strains, Phase IV (KMG-V): Genome sequencing to study the core and pangenomes of soil and plant-associated prokaryotes.</title>
        <authorList>
            <person name="Whitman W."/>
        </authorList>
    </citation>
    <scope>NUCLEOTIDE SEQUENCE [LARGE SCALE GENOMIC DNA]</scope>
    <source>
        <strain evidence="8 9">SCZa-39</strain>
    </source>
</reference>
<dbReference type="NCBIfam" id="TIGR01409">
    <property type="entry name" value="TAT_signal_seq"/>
    <property type="match status" value="1"/>
</dbReference>
<dbReference type="Proteomes" id="UP000245712">
    <property type="component" value="Unassembled WGS sequence"/>
</dbReference>
<dbReference type="RefSeq" id="WP_116613909.1">
    <property type="nucleotide sequence ID" value="NZ_QEOB01000022.1"/>
</dbReference>
<proteinExistence type="inferred from homology"/>
<evidence type="ECO:0000256" key="4">
    <source>
        <dbReference type="ARBA" id="ARBA00022827"/>
    </source>
</evidence>
<dbReference type="PROSITE" id="PS51318">
    <property type="entry name" value="TAT"/>
    <property type="match status" value="1"/>
</dbReference>
<name>A0ABX5KBS3_9BURK</name>
<dbReference type="Gene3D" id="3.30.560.10">
    <property type="entry name" value="Glucose Oxidase, domain 3"/>
    <property type="match status" value="1"/>
</dbReference>
<evidence type="ECO:0000313" key="9">
    <source>
        <dbReference type="Proteomes" id="UP000245712"/>
    </source>
</evidence>
<dbReference type="Pfam" id="PF05199">
    <property type="entry name" value="GMC_oxred_C"/>
    <property type="match status" value="1"/>
</dbReference>
<evidence type="ECO:0000256" key="2">
    <source>
        <dbReference type="ARBA" id="ARBA00010790"/>
    </source>
</evidence>
<dbReference type="EMBL" id="QEOB01000022">
    <property type="protein sequence ID" value="PVX73224.1"/>
    <property type="molecule type" value="Genomic_DNA"/>
</dbReference>
<organism evidence="8 9">
    <name type="scientific">Paraburkholderia unamae</name>
    <dbReference type="NCBI Taxonomy" id="219649"/>
    <lineage>
        <taxon>Bacteria</taxon>
        <taxon>Pseudomonadati</taxon>
        <taxon>Pseudomonadota</taxon>
        <taxon>Betaproteobacteria</taxon>
        <taxon>Burkholderiales</taxon>
        <taxon>Burkholderiaceae</taxon>
        <taxon>Paraburkholderia</taxon>
    </lineage>
</organism>
<dbReference type="PANTHER" id="PTHR11552">
    <property type="entry name" value="GLUCOSE-METHANOL-CHOLINE GMC OXIDOREDUCTASE"/>
    <property type="match status" value="1"/>
</dbReference>
<sequence>MASQKHPYTAAGEQLSLAEDALMRGKMSRRDFMRFAAAAGMSAVSAVSFANEAEKAVSTQQRNVKNLKARYDYVVVGAGSSGCVVASRLSENPHVSVLLVEEGGWNEEKSVLDPSLWPTNIGTPRSFVYEYADAAHCNGRTIPLPMGRGIGGGSAINVMVWARGHKANYDEWAGITGDAAWNYDSVLSIYRRIEDWQGAPSPWRGKGGEIFVERLRDPNPVAPALVAAAAKAGIPASDDLNGKTMEEAGGCGIAQALIKDGRRHTIAAAYLHPALQRPNLTVLTGATVVKLELAGDEAKAIRLVYEGREKRIESGKEIVLSAGTVGTPKILMLSGIGNASDLAALDIKATVNSPNVGRNLRDHILLGGCVWEYKKVTPPKNNLAECTFFTKSDDRLKAPDLQPFQIEVPFVTDTNAKRFDVPKNAWTLSPGLVQPKSRGQVTLVSNDYRKMAKVDPNYLAEPEDLAALVRCVDLCREIGNSAEMSEYVKREVMPGALTGAAMQDFVRNATGTYFHLVGSCAMGSDQASVVDSKLRVRGVRGLRIADASVMPNLTTGNTMAPSVIIGERLVQIVNAG</sequence>
<dbReference type="PANTHER" id="PTHR11552:SF147">
    <property type="entry name" value="CHOLINE DEHYDROGENASE, MITOCHONDRIAL"/>
    <property type="match status" value="1"/>
</dbReference>
<dbReference type="SUPFAM" id="SSF51905">
    <property type="entry name" value="FAD/NAD(P)-binding domain"/>
    <property type="match status" value="1"/>
</dbReference>
<evidence type="ECO:0000256" key="1">
    <source>
        <dbReference type="ARBA" id="ARBA00001974"/>
    </source>
</evidence>
<dbReference type="InterPro" id="IPR036188">
    <property type="entry name" value="FAD/NAD-bd_sf"/>
</dbReference>
<dbReference type="PIRSF" id="PIRSF000137">
    <property type="entry name" value="Alcohol_oxidase"/>
    <property type="match status" value="1"/>
</dbReference>
<evidence type="ECO:0000313" key="8">
    <source>
        <dbReference type="EMBL" id="PVX73224.1"/>
    </source>
</evidence>
<feature type="domain" description="Glucose-methanol-choline oxidoreductase N-terminal" evidence="6">
    <location>
        <begin position="147"/>
        <end position="170"/>
    </location>
</feature>
<dbReference type="InterPro" id="IPR007867">
    <property type="entry name" value="GMC_OxRtase_C"/>
</dbReference>
<comment type="caution">
    <text evidence="8">The sequence shown here is derived from an EMBL/GenBank/DDBJ whole genome shotgun (WGS) entry which is preliminary data.</text>
</comment>
<accession>A0ABX5KBS3</accession>
<dbReference type="InterPro" id="IPR019546">
    <property type="entry name" value="TAT_signal_bac_arc"/>
</dbReference>
<evidence type="ECO:0000256" key="3">
    <source>
        <dbReference type="ARBA" id="ARBA00022630"/>
    </source>
</evidence>
<comment type="similarity">
    <text evidence="2 5">Belongs to the GMC oxidoreductase family.</text>
</comment>
<dbReference type="Pfam" id="PF00732">
    <property type="entry name" value="GMC_oxred_N"/>
    <property type="match status" value="1"/>
</dbReference>
<dbReference type="PROSITE" id="PS00623">
    <property type="entry name" value="GMC_OXRED_1"/>
    <property type="match status" value="1"/>
</dbReference>
<dbReference type="Gene3D" id="3.50.50.60">
    <property type="entry name" value="FAD/NAD(P)-binding domain"/>
    <property type="match status" value="1"/>
</dbReference>
<dbReference type="InterPro" id="IPR000172">
    <property type="entry name" value="GMC_OxRdtase_N"/>
</dbReference>